<protein>
    <submittedName>
        <fullName evidence="3">Phosphohistidine phosphatase</fullName>
    </submittedName>
</protein>
<evidence type="ECO:0000256" key="1">
    <source>
        <dbReference type="ARBA" id="ARBA00022801"/>
    </source>
</evidence>
<dbReference type="GO" id="GO:0016787">
    <property type="term" value="F:hydrolase activity"/>
    <property type="evidence" value="ECO:0007669"/>
    <property type="project" value="UniProtKB-KW"/>
</dbReference>
<dbReference type="InterPro" id="IPR051021">
    <property type="entry name" value="Mito_Ser/Thr_phosphatase"/>
</dbReference>
<keyword evidence="1" id="KW-0378">Hydrolase</keyword>
<gene>
    <name evidence="3" type="ORF">SAMN05443377_10973</name>
</gene>
<proteinExistence type="predicted"/>
<evidence type="ECO:0000256" key="2">
    <source>
        <dbReference type="SAM" id="MobiDB-lite"/>
    </source>
</evidence>
<evidence type="ECO:0000313" key="3">
    <source>
        <dbReference type="EMBL" id="SER76622.1"/>
    </source>
</evidence>
<dbReference type="Gene3D" id="3.40.50.1240">
    <property type="entry name" value="Phosphoglycerate mutase-like"/>
    <property type="match status" value="1"/>
</dbReference>
<dbReference type="Pfam" id="PF00300">
    <property type="entry name" value="His_Phos_1"/>
    <property type="match status" value="1"/>
</dbReference>
<organism evidence="3 4">
    <name type="scientific">Propionibacterium cyclohexanicum</name>
    <dbReference type="NCBI Taxonomy" id="64702"/>
    <lineage>
        <taxon>Bacteria</taxon>
        <taxon>Bacillati</taxon>
        <taxon>Actinomycetota</taxon>
        <taxon>Actinomycetes</taxon>
        <taxon>Propionibacteriales</taxon>
        <taxon>Propionibacteriaceae</taxon>
        <taxon>Propionibacterium</taxon>
    </lineage>
</organism>
<name>A0A1H9RUZ8_9ACTN</name>
<dbReference type="PANTHER" id="PTHR20935">
    <property type="entry name" value="PHOSPHOGLYCERATE MUTASE-RELATED"/>
    <property type="match status" value="1"/>
</dbReference>
<dbReference type="InterPro" id="IPR013078">
    <property type="entry name" value="His_Pase_superF_clade-1"/>
</dbReference>
<feature type="region of interest" description="Disordered" evidence="2">
    <location>
        <begin position="160"/>
        <end position="190"/>
    </location>
</feature>
<dbReference type="STRING" id="64702.SAMN05443377_10973"/>
<dbReference type="EMBL" id="FOGZ01000009">
    <property type="protein sequence ID" value="SER76622.1"/>
    <property type="molecule type" value="Genomic_DNA"/>
</dbReference>
<reference evidence="3 4" key="1">
    <citation type="submission" date="2016-10" db="EMBL/GenBank/DDBJ databases">
        <authorList>
            <person name="de Groot N.N."/>
        </authorList>
    </citation>
    <scope>NUCLEOTIDE SEQUENCE [LARGE SCALE GENOMIC DNA]</scope>
    <source>
        <strain evidence="3 4">DSM 16859</strain>
    </source>
</reference>
<dbReference type="CDD" id="cd07067">
    <property type="entry name" value="HP_PGM_like"/>
    <property type="match status" value="1"/>
</dbReference>
<dbReference type="AlphaFoldDB" id="A0A1H9RUZ8"/>
<dbReference type="OrthoDB" id="9810154at2"/>
<dbReference type="PANTHER" id="PTHR20935:SF1">
    <property type="entry name" value="SLL1549 PROTEIN"/>
    <property type="match status" value="1"/>
</dbReference>
<dbReference type="Proteomes" id="UP000198815">
    <property type="component" value="Unassembled WGS sequence"/>
</dbReference>
<evidence type="ECO:0000313" key="4">
    <source>
        <dbReference type="Proteomes" id="UP000198815"/>
    </source>
</evidence>
<dbReference type="InterPro" id="IPR029033">
    <property type="entry name" value="His_PPase_superfam"/>
</dbReference>
<accession>A0A1H9RUZ8</accession>
<dbReference type="SMART" id="SM00855">
    <property type="entry name" value="PGAM"/>
    <property type="match status" value="1"/>
</dbReference>
<sequence length="190" mass="20186">MSRTLYLMRHAQAKSSAIGGDAHRPLTRRGREEARAAGVLLADAHVDLALVSAATRAQETFDAMGLRRPDGSPVPAQVLDALYNSGTTTLRQRIAQISDDVDVLLVIAHAPGIPALATEFTWAHSGLEADLAQAPFPTATLAAFSLDGSWSQIGDFDAYSYTDPRSPRDSPLSPLGGPRTPRLDSARGAQ</sequence>
<keyword evidence="4" id="KW-1185">Reference proteome</keyword>
<feature type="compositionally biased region" description="Low complexity" evidence="2">
    <location>
        <begin position="169"/>
        <end position="178"/>
    </location>
</feature>
<feature type="compositionally biased region" description="Basic and acidic residues" evidence="2">
    <location>
        <begin position="181"/>
        <end position="190"/>
    </location>
</feature>
<dbReference type="SUPFAM" id="SSF53254">
    <property type="entry name" value="Phosphoglycerate mutase-like"/>
    <property type="match status" value="1"/>
</dbReference>
<dbReference type="RefSeq" id="WP_091968995.1">
    <property type="nucleotide sequence ID" value="NZ_FOGZ01000009.1"/>
</dbReference>